<keyword evidence="8" id="KW-1185">Reference proteome</keyword>
<evidence type="ECO:0000256" key="4">
    <source>
        <dbReference type="ARBA" id="ARBA00023163"/>
    </source>
</evidence>
<gene>
    <name evidence="7" type="ORF">FNM00_15275</name>
</gene>
<evidence type="ECO:0000313" key="7">
    <source>
        <dbReference type="EMBL" id="TSD58012.1"/>
    </source>
</evidence>
<dbReference type="GO" id="GO:0003677">
    <property type="term" value="F:DNA binding"/>
    <property type="evidence" value="ECO:0007669"/>
    <property type="project" value="UniProtKB-KW"/>
</dbReference>
<accession>A0A554RV77</accession>
<dbReference type="SUPFAM" id="SSF88946">
    <property type="entry name" value="Sigma2 domain of RNA polymerase sigma factors"/>
    <property type="match status" value="1"/>
</dbReference>
<keyword evidence="4" id="KW-0804">Transcription</keyword>
<dbReference type="OrthoDB" id="9804285at2"/>
<dbReference type="InterPro" id="IPR014284">
    <property type="entry name" value="RNA_pol_sigma-70_dom"/>
</dbReference>
<dbReference type="InterPro" id="IPR013325">
    <property type="entry name" value="RNA_pol_sigma_r2"/>
</dbReference>
<dbReference type="GO" id="GO:0016987">
    <property type="term" value="F:sigma factor activity"/>
    <property type="evidence" value="ECO:0007669"/>
    <property type="project" value="UniProtKB-KW"/>
</dbReference>
<dbReference type="Gene3D" id="1.10.10.10">
    <property type="entry name" value="Winged helix-like DNA-binding domain superfamily/Winged helix DNA-binding domain"/>
    <property type="match status" value="2"/>
</dbReference>
<organism evidence="7 8">
    <name type="scientific">Aeromicrobium piscarium</name>
    <dbReference type="NCBI Taxonomy" id="2590901"/>
    <lineage>
        <taxon>Bacteria</taxon>
        <taxon>Bacillati</taxon>
        <taxon>Actinomycetota</taxon>
        <taxon>Actinomycetes</taxon>
        <taxon>Propionibacteriales</taxon>
        <taxon>Nocardioidaceae</taxon>
        <taxon>Aeromicrobium</taxon>
    </lineage>
</organism>
<evidence type="ECO:0000256" key="3">
    <source>
        <dbReference type="ARBA" id="ARBA00023125"/>
    </source>
</evidence>
<feature type="domain" description="RNA polymerase sigma-70 region 2" evidence="5">
    <location>
        <begin position="13"/>
        <end position="82"/>
    </location>
</feature>
<evidence type="ECO:0000259" key="5">
    <source>
        <dbReference type="Pfam" id="PF04542"/>
    </source>
</evidence>
<evidence type="ECO:0000313" key="8">
    <source>
        <dbReference type="Proteomes" id="UP000316988"/>
    </source>
</evidence>
<dbReference type="PANTHER" id="PTHR30385">
    <property type="entry name" value="SIGMA FACTOR F FLAGELLAR"/>
    <property type="match status" value="1"/>
</dbReference>
<dbReference type="EMBL" id="VLNT01000016">
    <property type="protein sequence ID" value="TSD58012.1"/>
    <property type="molecule type" value="Genomic_DNA"/>
</dbReference>
<name>A0A554RV77_9ACTN</name>
<dbReference type="RefSeq" id="WP_143914415.1">
    <property type="nucleotide sequence ID" value="NZ_VLNT01000016.1"/>
</dbReference>
<sequence length="229" mass="26166">MRTLNHRDDVDALVHDHHHLALALARRYRQRGVELADLEQVALTGLVRAAQRFDADQGAFAPFATATINGEIKHYFRDSGWTIRPPRRLQELQTRLNSLREEIENQHGDEVSTALLAQRLGEPVDEVRRAASLHHCFAPTSPTTSDGEQAIEQLGREDDALDRVVDRVELRRALRYLEPEDARLLQMRFGQELSQREIATAIGCSQMQVCRRLRRLLDRLRGELDPQAA</sequence>
<dbReference type="Proteomes" id="UP000316988">
    <property type="component" value="Unassembled WGS sequence"/>
</dbReference>
<dbReference type="PANTHER" id="PTHR30385:SF4">
    <property type="entry name" value="RNA POLYMERASE SIGMA-E FACTOR"/>
    <property type="match status" value="1"/>
</dbReference>
<dbReference type="Pfam" id="PF04545">
    <property type="entry name" value="Sigma70_r4"/>
    <property type="match status" value="1"/>
</dbReference>
<dbReference type="InterPro" id="IPR007627">
    <property type="entry name" value="RNA_pol_sigma70_r2"/>
</dbReference>
<keyword evidence="3" id="KW-0238">DNA-binding</keyword>
<dbReference type="InterPro" id="IPR036388">
    <property type="entry name" value="WH-like_DNA-bd_sf"/>
</dbReference>
<dbReference type="InterPro" id="IPR013324">
    <property type="entry name" value="RNA_pol_sigma_r3/r4-like"/>
</dbReference>
<dbReference type="Gene3D" id="1.20.120.1810">
    <property type="match status" value="1"/>
</dbReference>
<dbReference type="SUPFAM" id="SSF88659">
    <property type="entry name" value="Sigma3 and sigma4 domains of RNA polymerase sigma factors"/>
    <property type="match status" value="2"/>
</dbReference>
<feature type="domain" description="RNA polymerase sigma-70 region 4" evidence="6">
    <location>
        <begin position="173"/>
        <end position="221"/>
    </location>
</feature>
<dbReference type="Pfam" id="PF04542">
    <property type="entry name" value="Sigma70_r2"/>
    <property type="match status" value="1"/>
</dbReference>
<evidence type="ECO:0000256" key="2">
    <source>
        <dbReference type="ARBA" id="ARBA00023082"/>
    </source>
</evidence>
<dbReference type="NCBIfam" id="TIGR02937">
    <property type="entry name" value="sigma70-ECF"/>
    <property type="match status" value="1"/>
</dbReference>
<keyword evidence="2" id="KW-0731">Sigma factor</keyword>
<evidence type="ECO:0000259" key="6">
    <source>
        <dbReference type="Pfam" id="PF04545"/>
    </source>
</evidence>
<reference evidence="7 8" key="1">
    <citation type="submission" date="2019-07" db="EMBL/GenBank/DDBJ databases">
        <authorList>
            <person name="Zhao L.H."/>
        </authorList>
    </citation>
    <scope>NUCLEOTIDE SEQUENCE [LARGE SCALE GENOMIC DNA]</scope>
    <source>
        <strain evidence="7 8">Co35</strain>
    </source>
</reference>
<dbReference type="InterPro" id="IPR007630">
    <property type="entry name" value="RNA_pol_sigma70_r4"/>
</dbReference>
<comment type="caution">
    <text evidence="7">The sequence shown here is derived from an EMBL/GenBank/DDBJ whole genome shotgun (WGS) entry which is preliminary data.</text>
</comment>
<evidence type="ECO:0000256" key="1">
    <source>
        <dbReference type="ARBA" id="ARBA00023015"/>
    </source>
</evidence>
<protein>
    <submittedName>
        <fullName evidence="7">Sigma-70 family RNA polymerase sigma factor</fullName>
    </submittedName>
</protein>
<keyword evidence="1" id="KW-0805">Transcription regulation</keyword>
<dbReference type="GO" id="GO:0006352">
    <property type="term" value="P:DNA-templated transcription initiation"/>
    <property type="evidence" value="ECO:0007669"/>
    <property type="project" value="InterPro"/>
</dbReference>
<dbReference type="AlphaFoldDB" id="A0A554RV77"/>
<proteinExistence type="predicted"/>